<keyword evidence="2 8" id="KW-0812">Transmembrane</keyword>
<dbReference type="AlphaFoldDB" id="A0A6A5CF64"/>
<evidence type="ECO:0000256" key="5">
    <source>
        <dbReference type="ARBA" id="ARBA00023098"/>
    </source>
</evidence>
<proteinExistence type="predicted"/>
<dbReference type="GeneID" id="68115092"/>
<dbReference type="PANTHER" id="PTHR21212:SF0">
    <property type="entry name" value="SEIPIN"/>
    <property type="match status" value="1"/>
</dbReference>
<evidence type="ECO:0000313" key="9">
    <source>
        <dbReference type="EMBL" id="KAF0983959.1"/>
    </source>
</evidence>
<gene>
    <name evidence="9" type="ORF">FDP41_007874</name>
</gene>
<dbReference type="VEuPathDB" id="AmoebaDB:NF0113870"/>
<feature type="compositionally biased region" description="Low complexity" evidence="7">
    <location>
        <begin position="1"/>
        <end position="12"/>
    </location>
</feature>
<dbReference type="RefSeq" id="XP_044568672.1">
    <property type="nucleotide sequence ID" value="XM_044711666.1"/>
</dbReference>
<comment type="caution">
    <text evidence="9">The sequence shown here is derived from an EMBL/GenBank/DDBJ whole genome shotgun (WGS) entry which is preliminary data.</text>
</comment>
<evidence type="ECO:0008006" key="11">
    <source>
        <dbReference type="Google" id="ProtNLM"/>
    </source>
</evidence>
<feature type="region of interest" description="Disordered" evidence="7">
    <location>
        <begin position="1"/>
        <end position="28"/>
    </location>
</feature>
<evidence type="ECO:0000256" key="1">
    <source>
        <dbReference type="ARBA" id="ARBA00004477"/>
    </source>
</evidence>
<name>A0A6A5CF64_NAEFO</name>
<dbReference type="Proteomes" id="UP000444721">
    <property type="component" value="Unassembled WGS sequence"/>
</dbReference>
<evidence type="ECO:0000313" key="10">
    <source>
        <dbReference type="Proteomes" id="UP000444721"/>
    </source>
</evidence>
<evidence type="ECO:0000256" key="8">
    <source>
        <dbReference type="SAM" id="Phobius"/>
    </source>
</evidence>
<accession>A0A6A5CF64</accession>
<organism evidence="9 10">
    <name type="scientific">Naegleria fowleri</name>
    <name type="common">Brain eating amoeba</name>
    <dbReference type="NCBI Taxonomy" id="5763"/>
    <lineage>
        <taxon>Eukaryota</taxon>
        <taxon>Discoba</taxon>
        <taxon>Heterolobosea</taxon>
        <taxon>Tetramitia</taxon>
        <taxon>Eutetramitia</taxon>
        <taxon>Vahlkampfiidae</taxon>
        <taxon>Naegleria</taxon>
    </lineage>
</organism>
<comment type="subcellular location">
    <subcellularLocation>
        <location evidence="1">Endoplasmic reticulum membrane</location>
        <topology evidence="1">Multi-pass membrane protein</topology>
    </subcellularLocation>
</comment>
<dbReference type="Pfam" id="PF06775">
    <property type="entry name" value="Seipin"/>
    <property type="match status" value="1"/>
</dbReference>
<feature type="compositionally biased region" description="Basic and acidic residues" evidence="7">
    <location>
        <begin position="419"/>
        <end position="433"/>
    </location>
</feature>
<dbReference type="CDD" id="cd23995">
    <property type="entry name" value="Seipin_BSCL2_like"/>
    <property type="match status" value="1"/>
</dbReference>
<keyword evidence="3" id="KW-0256">Endoplasmic reticulum</keyword>
<dbReference type="GO" id="GO:0006629">
    <property type="term" value="P:lipid metabolic process"/>
    <property type="evidence" value="ECO:0007669"/>
    <property type="project" value="UniProtKB-KW"/>
</dbReference>
<keyword evidence="4 8" id="KW-1133">Transmembrane helix</keyword>
<dbReference type="OrthoDB" id="3990054at2759"/>
<keyword evidence="10" id="KW-1185">Reference proteome</keyword>
<keyword evidence="5" id="KW-0443">Lipid metabolism</keyword>
<dbReference type="InterPro" id="IPR009617">
    <property type="entry name" value="Seipin"/>
</dbReference>
<evidence type="ECO:0000256" key="4">
    <source>
        <dbReference type="ARBA" id="ARBA00022989"/>
    </source>
</evidence>
<reference evidence="9 10" key="1">
    <citation type="journal article" date="2019" name="Sci. Rep.">
        <title>Nanopore sequencing improves the draft genome of the human pathogenic amoeba Naegleria fowleri.</title>
        <authorList>
            <person name="Liechti N."/>
            <person name="Schurch N."/>
            <person name="Bruggmann R."/>
            <person name="Wittwer M."/>
        </authorList>
    </citation>
    <scope>NUCLEOTIDE SEQUENCE [LARGE SCALE GENOMIC DNA]</scope>
    <source>
        <strain evidence="9 10">ATCC 30894</strain>
    </source>
</reference>
<dbReference type="OMA" id="YSASIQM"/>
<sequence length="477" mass="54108">MAVVRTTTTRTVALDHGKGGTSTSAASSEISGQDQQHVSIPSSTQQPPSSKQAALLNKNSDGGFFKVLISLCVSCCCPSFLTSTIKRLTEPITNMILSYLGILQTVQSLLMNNPLTDFLKKHFLKILAVLIYLFMAFVISSLTAMFVVMAILFYRRPPTQYDHPLFFIKEDKSLYANVTLLPNDSSRSLIQSGLFIDTFRIKLNLPESAANRKVGMFTVHADFYDRNNMKLFTTSRSSMIKYNSNIIRTVKDLMSIPYIIFGNENEPERQILEMLTETQLNDFNNRVILHRASHIHVWIGSPDVQIYSASIQMMAQITGIWYYFFNYPITSFFILFPIFLSFNLFGWIMFGIFLLYLIFIRLNKSQQQEPKSSFVKHKPSLSQQQIQEKKLVSMSPRSSVKQEVAAAATVHDTASTSSDENRDGEEGHIEDSKPLVVHNRHDHGDETSIVEHSQQPQLRKRVTRSKKKPQTTSTTTD</sequence>
<feature type="transmembrane region" description="Helical" evidence="8">
    <location>
        <begin position="92"/>
        <end position="110"/>
    </location>
</feature>
<dbReference type="VEuPathDB" id="AmoebaDB:NfTy_005250"/>
<protein>
    <recommendedName>
        <fullName evidence="11">Seipin</fullName>
    </recommendedName>
</protein>
<dbReference type="EMBL" id="VFQX01000004">
    <property type="protein sequence ID" value="KAF0983959.1"/>
    <property type="molecule type" value="Genomic_DNA"/>
</dbReference>
<evidence type="ECO:0000256" key="2">
    <source>
        <dbReference type="ARBA" id="ARBA00022692"/>
    </source>
</evidence>
<feature type="region of interest" description="Disordered" evidence="7">
    <location>
        <begin position="405"/>
        <end position="477"/>
    </location>
</feature>
<feature type="transmembrane region" description="Helical" evidence="8">
    <location>
        <begin position="130"/>
        <end position="154"/>
    </location>
</feature>
<dbReference type="PANTHER" id="PTHR21212">
    <property type="entry name" value="BERNARDINELLI-SEIP CONGENITAL LIPODYSTROPHY 2 HOMOLOG BSCL2 PROTEIN"/>
    <property type="match status" value="1"/>
</dbReference>
<evidence type="ECO:0000256" key="7">
    <source>
        <dbReference type="SAM" id="MobiDB-lite"/>
    </source>
</evidence>
<feature type="compositionally biased region" description="Basic residues" evidence="7">
    <location>
        <begin position="458"/>
        <end position="469"/>
    </location>
</feature>
<evidence type="ECO:0000256" key="6">
    <source>
        <dbReference type="ARBA" id="ARBA00023136"/>
    </source>
</evidence>
<feature type="transmembrane region" description="Helical" evidence="8">
    <location>
        <begin position="344"/>
        <end position="362"/>
    </location>
</feature>
<dbReference type="GO" id="GO:0140042">
    <property type="term" value="P:lipid droplet formation"/>
    <property type="evidence" value="ECO:0007669"/>
    <property type="project" value="UniProtKB-ARBA"/>
</dbReference>
<dbReference type="GO" id="GO:0005789">
    <property type="term" value="C:endoplasmic reticulum membrane"/>
    <property type="evidence" value="ECO:0007669"/>
    <property type="project" value="UniProtKB-SubCell"/>
</dbReference>
<feature type="transmembrane region" description="Helical" evidence="8">
    <location>
        <begin position="320"/>
        <end position="338"/>
    </location>
</feature>
<evidence type="ECO:0000256" key="3">
    <source>
        <dbReference type="ARBA" id="ARBA00022824"/>
    </source>
</evidence>
<keyword evidence="6 8" id="KW-0472">Membrane</keyword>
<dbReference type="VEuPathDB" id="AmoebaDB:FDP41_007874"/>